<sequence length="130" mass="14622">MGVWGRVLLLPRRPRPWSRECPAKPSARFENMSRRDGGRRGQMAPTVTFYIDVFLAKYWTSPLPVVVSPAGVRDGSWLALTSQPERRTTCSQEDGGQQQQQQVSSLTPHLRKSLRVDPRDALTLSLDATC</sequence>
<evidence type="ECO:0000256" key="1">
    <source>
        <dbReference type="SAM" id="MobiDB-lite"/>
    </source>
</evidence>
<keyword evidence="3" id="KW-1185">Reference proteome</keyword>
<protein>
    <submittedName>
        <fullName evidence="2">Uncharacterized protein</fullName>
    </submittedName>
</protein>
<dbReference type="AlphaFoldDB" id="A0A8J4XVS4"/>
<comment type="caution">
    <text evidence="2">The sequence shown here is derived from an EMBL/GenBank/DDBJ whole genome shotgun (WGS) entry which is preliminary data.</text>
</comment>
<feature type="compositionally biased region" description="Polar residues" evidence="1">
    <location>
        <begin position="83"/>
        <end position="96"/>
    </location>
</feature>
<gene>
    <name evidence="2" type="ORF">GWK47_013032</name>
</gene>
<evidence type="ECO:0000313" key="3">
    <source>
        <dbReference type="Proteomes" id="UP000770661"/>
    </source>
</evidence>
<reference evidence="2" key="1">
    <citation type="submission" date="2020-07" db="EMBL/GenBank/DDBJ databases">
        <title>The High-quality genome of the commercially important snow crab, Chionoecetes opilio.</title>
        <authorList>
            <person name="Jeong J.-H."/>
            <person name="Ryu S."/>
        </authorList>
    </citation>
    <scope>NUCLEOTIDE SEQUENCE</scope>
    <source>
        <strain evidence="2">MADBK_172401_WGS</strain>
        <tissue evidence="2">Digestive gland</tissue>
    </source>
</reference>
<proteinExistence type="predicted"/>
<dbReference type="EMBL" id="JACEEZ010020120">
    <property type="protein sequence ID" value="KAG0714985.1"/>
    <property type="molecule type" value="Genomic_DNA"/>
</dbReference>
<accession>A0A8J4XVS4</accession>
<name>A0A8J4XVS4_CHIOP</name>
<dbReference type="Proteomes" id="UP000770661">
    <property type="component" value="Unassembled WGS sequence"/>
</dbReference>
<feature type="region of interest" description="Disordered" evidence="1">
    <location>
        <begin position="83"/>
        <end position="108"/>
    </location>
</feature>
<evidence type="ECO:0000313" key="2">
    <source>
        <dbReference type="EMBL" id="KAG0714985.1"/>
    </source>
</evidence>
<organism evidence="2 3">
    <name type="scientific">Chionoecetes opilio</name>
    <name type="common">Atlantic snow crab</name>
    <name type="synonym">Cancer opilio</name>
    <dbReference type="NCBI Taxonomy" id="41210"/>
    <lineage>
        <taxon>Eukaryota</taxon>
        <taxon>Metazoa</taxon>
        <taxon>Ecdysozoa</taxon>
        <taxon>Arthropoda</taxon>
        <taxon>Crustacea</taxon>
        <taxon>Multicrustacea</taxon>
        <taxon>Malacostraca</taxon>
        <taxon>Eumalacostraca</taxon>
        <taxon>Eucarida</taxon>
        <taxon>Decapoda</taxon>
        <taxon>Pleocyemata</taxon>
        <taxon>Brachyura</taxon>
        <taxon>Eubrachyura</taxon>
        <taxon>Majoidea</taxon>
        <taxon>Majidae</taxon>
        <taxon>Chionoecetes</taxon>
    </lineage>
</organism>